<name>A0A7X1KAL3_9SPHN</name>
<protein>
    <submittedName>
        <fullName evidence="2">DUF1800 family protein</fullName>
    </submittedName>
</protein>
<dbReference type="RefSeq" id="WP_185681717.1">
    <property type="nucleotide sequence ID" value="NZ_JACLAU010000001.1"/>
</dbReference>
<organism evidence="2 3">
    <name type="scientific">Novosphingobium aerophilum</name>
    <dbReference type="NCBI Taxonomy" id="2839843"/>
    <lineage>
        <taxon>Bacteria</taxon>
        <taxon>Pseudomonadati</taxon>
        <taxon>Pseudomonadota</taxon>
        <taxon>Alphaproteobacteria</taxon>
        <taxon>Sphingomonadales</taxon>
        <taxon>Sphingomonadaceae</taxon>
        <taxon>Novosphingobium</taxon>
    </lineage>
</organism>
<proteinExistence type="predicted"/>
<dbReference type="Proteomes" id="UP000520156">
    <property type="component" value="Unassembled WGS sequence"/>
</dbReference>
<dbReference type="PANTHER" id="PTHR43737">
    <property type="entry name" value="BLL7424 PROTEIN"/>
    <property type="match status" value="1"/>
</dbReference>
<dbReference type="AlphaFoldDB" id="A0A7X1KAL3"/>
<evidence type="ECO:0000313" key="2">
    <source>
        <dbReference type="EMBL" id="MBC2650313.1"/>
    </source>
</evidence>
<reference evidence="2 3" key="1">
    <citation type="submission" date="2020-08" db="EMBL/GenBank/DDBJ databases">
        <title>The genome sequence of Novosphingobium flavum 4Y4.</title>
        <authorList>
            <person name="Liu Y."/>
        </authorList>
    </citation>
    <scope>NUCLEOTIDE SEQUENCE [LARGE SCALE GENOMIC DNA]</scope>
    <source>
        <strain evidence="2 3">4Y4</strain>
    </source>
</reference>
<evidence type="ECO:0000313" key="3">
    <source>
        <dbReference type="Proteomes" id="UP000520156"/>
    </source>
</evidence>
<gene>
    <name evidence="2" type="ORF">H7F49_01175</name>
</gene>
<dbReference type="PANTHER" id="PTHR43737:SF1">
    <property type="entry name" value="DUF1501 DOMAIN-CONTAINING PROTEIN"/>
    <property type="match status" value="1"/>
</dbReference>
<accession>A0A7X1KAL3</accession>
<feature type="compositionally biased region" description="Low complexity" evidence="1">
    <location>
        <begin position="7"/>
        <end position="25"/>
    </location>
</feature>
<keyword evidence="3" id="KW-1185">Reference proteome</keyword>
<dbReference type="Pfam" id="PF08811">
    <property type="entry name" value="DUF1800"/>
    <property type="match status" value="1"/>
</dbReference>
<feature type="region of interest" description="Disordered" evidence="1">
    <location>
        <begin position="1"/>
        <end position="32"/>
    </location>
</feature>
<dbReference type="InterPro" id="IPR014917">
    <property type="entry name" value="DUF1800"/>
</dbReference>
<evidence type="ECO:0000256" key="1">
    <source>
        <dbReference type="SAM" id="MobiDB-lite"/>
    </source>
</evidence>
<dbReference type="EMBL" id="JACLAU010000001">
    <property type="protein sequence ID" value="MBC2650313.1"/>
    <property type="molecule type" value="Genomic_DNA"/>
</dbReference>
<sequence length="574" mass="60676">MSDAVGTPPETRTPAAAEPAAPSAPDRNGIDPRLGLAGVSLGAVLLEACGDGGSGSSPGGGTITPAAITTTQASRFLSQASVGYGRTDVINLAGSSYNAWLDTQLAMARPQKFWDFLIAGGYDAAANINSTAGFDAMMWSQLINSGDILRQRVGLALLSIWVVGIDGLTSSWRSFVMAAYLDGLWDNAFGNYRDIMEFVSTSPAMAQFLTFLGNSKANPATGSIPDENYARELMQLFTIGLYQLNMDGSQVLSGGAPVATYTQADVSQAARVWTGYTLANTDNTTPARMRLPLIINNSTRETGASSLLNGAITIPAGTDGATARKILLDGLFNHASMPPFISKQLIQRLVTSNPSPAYINRVANVFVNNGNGVRGDMKAVIRAILTDAEARDDNQVTSTSFGKLREPILRLTQWARAFNVTSPTNQWPFGNTSSTANRLGQSPGRSPSVFNWFRPGYTPPGTAISAAGQVAPEFQIANEPTIIAYVNYMQSLIASGAGEAKPDYSSLTTIATDSQALLAELNLVLAANQISSATIAQMKTALDTIAVTTTAGINNRIYAAILLVMASPEYLVLR</sequence>
<comment type="caution">
    <text evidence="2">The sequence shown here is derived from an EMBL/GenBank/DDBJ whole genome shotgun (WGS) entry which is preliminary data.</text>
</comment>